<dbReference type="EMBL" id="CP035807">
    <property type="protein sequence ID" value="QEN03580.1"/>
    <property type="molecule type" value="Genomic_DNA"/>
</dbReference>
<sequence>MNKFFWLFLVFPVFLFAETNGMEGLLQIDVVVKVISGESEELWSLDLTKYTISERAISINLKGFDGELLATVTPVEINSELVLLKTSSIIKSLDTGEIIKASHKELVAGFNEKIIFYPIGNLENIPNVIMELEIKKILGVDIENK</sequence>
<proteinExistence type="predicted"/>
<name>A0A5C1Q947_9SPIO</name>
<keyword evidence="2" id="KW-1185">Reference proteome</keyword>
<evidence type="ECO:0000313" key="2">
    <source>
        <dbReference type="Proteomes" id="UP000323824"/>
    </source>
</evidence>
<reference evidence="1 2" key="2">
    <citation type="submission" date="2019-09" db="EMBL/GenBank/DDBJ databases">
        <title>Complete Genome Sequence and Methylome Analysis of free living Spirochaetas.</title>
        <authorList>
            <person name="Leshcheva N."/>
            <person name="Mikheeva N."/>
        </authorList>
    </citation>
    <scope>NUCLEOTIDE SEQUENCE [LARGE SCALE GENOMIC DNA]</scope>
    <source>
        <strain evidence="1 2">P</strain>
    </source>
</reference>
<accession>A0A5C1Q947</accession>
<evidence type="ECO:0000313" key="1">
    <source>
        <dbReference type="EMBL" id="QEN03580.1"/>
    </source>
</evidence>
<reference evidence="1 2" key="1">
    <citation type="submission" date="2019-02" db="EMBL/GenBank/DDBJ databases">
        <authorList>
            <person name="Fomenkov A."/>
            <person name="Dubinina G."/>
            <person name="Grabovich M."/>
            <person name="Vincze T."/>
            <person name="Roberts R.J."/>
        </authorList>
    </citation>
    <scope>NUCLEOTIDE SEQUENCE [LARGE SCALE GENOMIC DNA]</scope>
    <source>
        <strain evidence="1 2">P</strain>
    </source>
</reference>
<dbReference type="KEGG" id="sper:EW093_02320"/>
<dbReference type="Proteomes" id="UP000323824">
    <property type="component" value="Chromosome"/>
</dbReference>
<protein>
    <submittedName>
        <fullName evidence="1">Uncharacterized protein</fullName>
    </submittedName>
</protein>
<gene>
    <name evidence="1" type="ORF">EW093_02320</name>
</gene>
<dbReference type="AlphaFoldDB" id="A0A5C1Q947"/>
<dbReference type="RefSeq" id="WP_149566838.1">
    <property type="nucleotide sequence ID" value="NZ_CP035807.1"/>
</dbReference>
<organism evidence="1 2">
    <name type="scientific">Thiospirochaeta perfilievii</name>
    <dbReference type="NCBI Taxonomy" id="252967"/>
    <lineage>
        <taxon>Bacteria</taxon>
        <taxon>Pseudomonadati</taxon>
        <taxon>Spirochaetota</taxon>
        <taxon>Spirochaetia</taxon>
        <taxon>Spirochaetales</taxon>
        <taxon>Spirochaetaceae</taxon>
        <taxon>Thiospirochaeta</taxon>
    </lineage>
</organism>